<dbReference type="RefSeq" id="WP_185652912.1">
    <property type="nucleotide sequence ID" value="NZ_CP055263.1"/>
</dbReference>
<evidence type="ECO:0000313" key="1">
    <source>
        <dbReference type="EMBL" id="QNF28465.1"/>
    </source>
</evidence>
<reference evidence="1 2" key="1">
    <citation type="submission" date="2020-06" db="EMBL/GenBank/DDBJ databases">
        <title>Metabacillus dokdonensis sp. nov., isolated from the rhizosphere of Elymus tsukushiensis, a plant native to the Dokdo Islands, Republic of Korea.</title>
        <authorList>
            <person name="Lee S.Y."/>
            <person name="Hwang Y.J."/>
            <person name="Son J.S."/>
            <person name="Ghim S.Y."/>
        </authorList>
    </citation>
    <scope>NUCLEOTIDE SEQUENCE [LARGE SCALE GENOMIC DNA]</scope>
    <source>
        <strain evidence="1 2">KUDC1714</strain>
    </source>
</reference>
<evidence type="ECO:0008006" key="3">
    <source>
        <dbReference type="Google" id="ProtNLM"/>
    </source>
</evidence>
<protein>
    <recommendedName>
        <fullName evidence="3">DUF4183 domain-containing protein</fullName>
    </recommendedName>
</protein>
<accession>A0ABX6S2Z1</accession>
<gene>
    <name evidence="1" type="ORF">HUW50_13860</name>
</gene>
<sequence length="124" mass="13494">MFIHSTGQIGSPLLNLGSVRVDVMNKVEETTQIVSILFFNTATSPKTLVSQDTFSIPPSSGASRTFTPPIFPNNYEIVVRTNNQRVIPYITGIDALGLNLNPSVTFKYGDLFVYEIPGTIGLGN</sequence>
<proteinExistence type="predicted"/>
<dbReference type="Proteomes" id="UP000515490">
    <property type="component" value="Chromosome"/>
</dbReference>
<dbReference type="EMBL" id="CP055263">
    <property type="protein sequence ID" value="QNF28465.1"/>
    <property type="molecule type" value="Genomic_DNA"/>
</dbReference>
<keyword evidence="2" id="KW-1185">Reference proteome</keyword>
<evidence type="ECO:0000313" key="2">
    <source>
        <dbReference type="Proteomes" id="UP000515490"/>
    </source>
</evidence>
<organism evidence="1 2">
    <name type="scientific">Metabacillus elymi</name>
    <dbReference type="NCBI Taxonomy" id="2745198"/>
    <lineage>
        <taxon>Bacteria</taxon>
        <taxon>Bacillati</taxon>
        <taxon>Bacillota</taxon>
        <taxon>Bacilli</taxon>
        <taxon>Bacillales</taxon>
        <taxon>Bacillaceae</taxon>
        <taxon>Metabacillus</taxon>
    </lineage>
</organism>
<name>A0ABX6S2Z1_9BACI</name>